<feature type="active site" description="Proton acceptor" evidence="1">
    <location>
        <position position="92"/>
    </location>
</feature>
<evidence type="ECO:0000259" key="3">
    <source>
        <dbReference type="Pfam" id="PF01712"/>
    </source>
</evidence>
<keyword evidence="2" id="KW-0547">Nucleotide-binding</keyword>
<feature type="domain" description="Deoxynucleoside kinase" evidence="3">
    <location>
        <begin position="12"/>
        <end position="217"/>
    </location>
</feature>
<dbReference type="RefSeq" id="YP_009046059.1">
    <property type="nucleotide sequence ID" value="NC_024446.1"/>
</dbReference>
<dbReference type="CDD" id="cd01673">
    <property type="entry name" value="dNK"/>
    <property type="match status" value="1"/>
</dbReference>
<reference evidence="4 5" key="1">
    <citation type="journal article" date="2014" name="BMC Genomics">
        <title>The complete genome sequences of poxviruses isolated from a penguin and a pigeon in South Africa and comparison to other sequenced avipoxviruses.</title>
        <authorList>
            <person name="Offerman K."/>
            <person name="Carulei O."/>
            <person name="van der Walt A.P."/>
            <person name="Douglass N."/>
            <person name="Williamson A.L."/>
        </authorList>
    </citation>
    <scope>NUCLEOTIDE SEQUENCE [LARGE SCALE GENOMIC DNA]</scope>
    <source>
        <strain evidence="4">PSan92</strain>
    </source>
</reference>
<accession>A0A068EF65</accession>
<gene>
    <name evidence="4" type="ORF">pepv_061</name>
</gene>
<dbReference type="PANTHER" id="PTHR10513">
    <property type="entry name" value="DEOXYNUCLEOSIDE KINASE"/>
    <property type="match status" value="1"/>
</dbReference>
<dbReference type="SUPFAM" id="SSF52540">
    <property type="entry name" value="P-loop containing nucleoside triphosphate hydrolases"/>
    <property type="match status" value="1"/>
</dbReference>
<keyword evidence="4" id="KW-0418">Kinase</keyword>
<feature type="binding site" evidence="2">
    <location>
        <begin position="16"/>
        <end position="24"/>
    </location>
    <ligand>
        <name>ATP</name>
        <dbReference type="ChEBI" id="CHEBI:30616"/>
    </ligand>
</feature>
<organism evidence="4 5">
    <name type="scientific">Penguinpox virus</name>
    <dbReference type="NCBI Taxonomy" id="648998"/>
    <lineage>
        <taxon>Viruses</taxon>
        <taxon>Varidnaviria</taxon>
        <taxon>Bamfordvirae</taxon>
        <taxon>Nucleocytoviricota</taxon>
        <taxon>Pokkesviricetes</taxon>
        <taxon>Chitovirales</taxon>
        <taxon>Poxviridae</taxon>
        <taxon>Chordopoxvirinae</taxon>
        <taxon>Avipoxvirus</taxon>
        <taxon>Avipoxvirus penguinpox</taxon>
    </lineage>
</organism>
<dbReference type="PIRSF" id="PIRSF000705">
    <property type="entry name" value="DNK"/>
    <property type="match status" value="1"/>
</dbReference>
<dbReference type="Proteomes" id="UP000140838">
    <property type="component" value="Genome"/>
</dbReference>
<evidence type="ECO:0000256" key="1">
    <source>
        <dbReference type="PIRSR" id="PIRSR000705-1"/>
    </source>
</evidence>
<keyword evidence="4" id="KW-0808">Transferase</keyword>
<dbReference type="InterPro" id="IPR027417">
    <property type="entry name" value="P-loop_NTPase"/>
</dbReference>
<evidence type="ECO:0000313" key="5">
    <source>
        <dbReference type="Proteomes" id="UP000140838"/>
    </source>
</evidence>
<dbReference type="GO" id="GO:0005524">
    <property type="term" value="F:ATP binding"/>
    <property type="evidence" value="ECO:0007669"/>
    <property type="project" value="UniProtKB-KW"/>
</dbReference>
<dbReference type="GO" id="GO:0019136">
    <property type="term" value="F:deoxynucleoside kinase activity"/>
    <property type="evidence" value="ECO:0007669"/>
    <property type="project" value="InterPro"/>
</dbReference>
<feature type="binding site" evidence="2">
    <location>
        <begin position="196"/>
        <end position="198"/>
    </location>
    <ligand>
        <name>ATP</name>
        <dbReference type="ChEBI" id="CHEBI:30616"/>
    </ligand>
</feature>
<dbReference type="InterPro" id="IPR002624">
    <property type="entry name" value="DCK/DGK"/>
</dbReference>
<dbReference type="EMBL" id="KJ859677">
    <property type="protein sequence ID" value="AID46801.1"/>
    <property type="molecule type" value="Genomic_DNA"/>
</dbReference>
<name>A0A068EF65_9POXV</name>
<dbReference type="InterPro" id="IPR031314">
    <property type="entry name" value="DNK_dom"/>
</dbReference>
<evidence type="ECO:0000313" key="4">
    <source>
        <dbReference type="EMBL" id="AID46801.1"/>
    </source>
</evidence>
<sequence>MDSINEVISKKLSIEGNISSGKTDVLNLIRLINNVVTFHDVEDRYTPIEKELIKKFNENPSRWSYALQTHYCMKRASMHLECFVPNNINILERSIFSDRYVFVEAAAAMGYMDDSEWVLYCKQHDWYTDKLEIQFDGIIYLRTIPESCKERINKKCETEKDYPNISIDYLKALHEKHESWLMQCKKVPVLILDGEEDFIFDPCCKKKIINKVTEFIKSI</sequence>
<dbReference type="GeneID" id="19738064"/>
<keyword evidence="2" id="KW-0067">ATP-binding</keyword>
<dbReference type="Gene3D" id="3.40.50.300">
    <property type="entry name" value="P-loop containing nucleotide triphosphate hydrolases"/>
    <property type="match status" value="1"/>
</dbReference>
<evidence type="ECO:0000256" key="2">
    <source>
        <dbReference type="PIRSR" id="PIRSR000705-3"/>
    </source>
</evidence>
<keyword evidence="5" id="KW-1185">Reference proteome</keyword>
<dbReference type="Pfam" id="PF01712">
    <property type="entry name" value="dNK"/>
    <property type="match status" value="1"/>
</dbReference>
<dbReference type="KEGG" id="vg:19738064"/>
<dbReference type="InterPro" id="IPR050566">
    <property type="entry name" value="Deoxyribonucleoside_kinase"/>
</dbReference>
<dbReference type="PANTHER" id="PTHR10513:SF35">
    <property type="entry name" value="DEOXYADENOSINE KINASE"/>
    <property type="match status" value="1"/>
</dbReference>
<proteinExistence type="predicted"/>
<protein>
    <submittedName>
        <fullName evidence="4">Deoxycytidine kinase</fullName>
    </submittedName>
</protein>